<accession>A0ABS5SC34</accession>
<comment type="caution">
    <text evidence="1">The sequence shown here is derived from an EMBL/GenBank/DDBJ whole genome shotgun (WGS) entry which is preliminary data.</text>
</comment>
<dbReference type="PROSITE" id="PS51257">
    <property type="entry name" value="PROKAR_LIPOPROTEIN"/>
    <property type="match status" value="1"/>
</dbReference>
<gene>
    <name evidence="1" type="ORF">KI810_03360</name>
</gene>
<proteinExistence type="predicted"/>
<protein>
    <recommendedName>
        <fullName evidence="3">Lipoprotein</fullName>
    </recommendedName>
</protein>
<dbReference type="Proteomes" id="UP000756860">
    <property type="component" value="Unassembled WGS sequence"/>
</dbReference>
<dbReference type="EMBL" id="JAHCVK010000001">
    <property type="protein sequence ID" value="MBT0652079.1"/>
    <property type="molecule type" value="Genomic_DNA"/>
</dbReference>
<evidence type="ECO:0000313" key="1">
    <source>
        <dbReference type="EMBL" id="MBT0652079.1"/>
    </source>
</evidence>
<name>A0ABS5SC34_9BACT</name>
<evidence type="ECO:0000313" key="2">
    <source>
        <dbReference type="Proteomes" id="UP000756860"/>
    </source>
</evidence>
<dbReference type="RefSeq" id="WP_214174044.1">
    <property type="nucleotide sequence ID" value="NZ_JAHCVK010000001.1"/>
</dbReference>
<evidence type="ECO:0008006" key="3">
    <source>
        <dbReference type="Google" id="ProtNLM"/>
    </source>
</evidence>
<sequence>MKSNVLILGAFLIAIGVVSGCASLLPSGKDETRSPWKSFDEAKAAYDRVVPNSTNVAQLRDIGFNVYSTPNVRILNYVDIAQATQTIGKEELAEGFRKCLQAKNGCRGYVLEPKNIRSKRHGNLLLDILNFRRKSKETGWRFRVLFVVVDDIVVEKLWSGEPMIEAERDVKNPLGPFQEAGSLLPKLW</sequence>
<reference evidence="1 2" key="1">
    <citation type="submission" date="2021-05" db="EMBL/GenBank/DDBJ databases">
        <title>The draft genome of Geobacter luticola JCM 17780.</title>
        <authorList>
            <person name="Xu Z."/>
            <person name="Masuda Y."/>
            <person name="Itoh H."/>
            <person name="Senoo K."/>
        </authorList>
    </citation>
    <scope>NUCLEOTIDE SEQUENCE [LARGE SCALE GENOMIC DNA]</scope>
    <source>
        <strain evidence="1 2">JCM 17780</strain>
    </source>
</reference>
<organism evidence="1 2">
    <name type="scientific">Geomobilimonas luticola</name>
    <dbReference type="NCBI Taxonomy" id="1114878"/>
    <lineage>
        <taxon>Bacteria</taxon>
        <taxon>Pseudomonadati</taxon>
        <taxon>Thermodesulfobacteriota</taxon>
        <taxon>Desulfuromonadia</taxon>
        <taxon>Geobacterales</taxon>
        <taxon>Geobacteraceae</taxon>
        <taxon>Geomobilimonas</taxon>
    </lineage>
</organism>
<keyword evidence="2" id="KW-1185">Reference proteome</keyword>